<comment type="subcellular location">
    <subcellularLocation>
        <location evidence="1">Cell membrane</location>
        <topology evidence="1">Multi-pass membrane protein</topology>
    </subcellularLocation>
</comment>
<dbReference type="InterPro" id="IPR024744">
    <property type="entry name" value="CSS-motif_dom"/>
</dbReference>
<dbReference type="SMART" id="SM00052">
    <property type="entry name" value="EAL"/>
    <property type="match status" value="1"/>
</dbReference>
<accession>A0A1H7FME6</accession>
<dbReference type="Gene3D" id="3.20.20.450">
    <property type="entry name" value="EAL domain"/>
    <property type="match status" value="1"/>
</dbReference>
<evidence type="ECO:0000256" key="5">
    <source>
        <dbReference type="ARBA" id="ARBA00022692"/>
    </source>
</evidence>
<evidence type="ECO:0000313" key="13">
    <source>
        <dbReference type="Proteomes" id="UP000199120"/>
    </source>
</evidence>
<dbReference type="InterPro" id="IPR035919">
    <property type="entry name" value="EAL_sf"/>
</dbReference>
<evidence type="ECO:0000256" key="9">
    <source>
        <dbReference type="ARBA" id="ARBA00034290"/>
    </source>
</evidence>
<dbReference type="PANTHER" id="PTHR33121">
    <property type="entry name" value="CYCLIC DI-GMP PHOSPHODIESTERASE PDEF"/>
    <property type="match status" value="1"/>
</dbReference>
<reference evidence="13" key="1">
    <citation type="submission" date="2016-10" db="EMBL/GenBank/DDBJ databases">
        <authorList>
            <person name="Varghese N."/>
            <person name="Submissions S."/>
        </authorList>
    </citation>
    <scope>NUCLEOTIDE SEQUENCE [LARGE SCALE GENOMIC DNA]</scope>
    <source>
        <strain evidence="13">LMG 26416</strain>
    </source>
</reference>
<dbReference type="RefSeq" id="WP_166676601.1">
    <property type="nucleotide sequence ID" value="NZ_FNSR01000003.1"/>
</dbReference>
<dbReference type="EMBL" id="FOAJ01000001">
    <property type="protein sequence ID" value="SEK27131.1"/>
    <property type="molecule type" value="Genomic_DNA"/>
</dbReference>
<evidence type="ECO:0000256" key="2">
    <source>
        <dbReference type="ARBA" id="ARBA00012282"/>
    </source>
</evidence>
<dbReference type="Pfam" id="PF12792">
    <property type="entry name" value="CSS-motif"/>
    <property type="match status" value="1"/>
</dbReference>
<keyword evidence="13" id="KW-1185">Reference proteome</keyword>
<dbReference type="Pfam" id="PF00563">
    <property type="entry name" value="EAL"/>
    <property type="match status" value="1"/>
</dbReference>
<feature type="transmembrane region" description="Helical" evidence="10">
    <location>
        <begin position="249"/>
        <end position="268"/>
    </location>
</feature>
<keyword evidence="8 10" id="KW-0472">Membrane</keyword>
<dbReference type="SUPFAM" id="SSF141868">
    <property type="entry name" value="EAL domain-like"/>
    <property type="match status" value="1"/>
</dbReference>
<evidence type="ECO:0000256" key="10">
    <source>
        <dbReference type="SAM" id="Phobius"/>
    </source>
</evidence>
<comment type="catalytic activity">
    <reaction evidence="9">
        <text>3',3'-c-di-GMP + H2O = 5'-phosphoguanylyl(3'-&gt;5')guanosine + H(+)</text>
        <dbReference type="Rhea" id="RHEA:24902"/>
        <dbReference type="ChEBI" id="CHEBI:15377"/>
        <dbReference type="ChEBI" id="CHEBI:15378"/>
        <dbReference type="ChEBI" id="CHEBI:58754"/>
        <dbReference type="ChEBI" id="CHEBI:58805"/>
        <dbReference type="EC" id="3.1.4.52"/>
    </reaction>
</comment>
<name>A0A1H7FME6_9BURK</name>
<proteinExistence type="predicted"/>
<evidence type="ECO:0000313" key="12">
    <source>
        <dbReference type="EMBL" id="SEK27131.1"/>
    </source>
</evidence>
<dbReference type="CDD" id="cd01948">
    <property type="entry name" value="EAL"/>
    <property type="match status" value="1"/>
</dbReference>
<dbReference type="Proteomes" id="UP000199120">
    <property type="component" value="Unassembled WGS sequence"/>
</dbReference>
<gene>
    <name evidence="12" type="ORF">SAMN05192542_101396</name>
</gene>
<dbReference type="PROSITE" id="PS50883">
    <property type="entry name" value="EAL"/>
    <property type="match status" value="1"/>
</dbReference>
<sequence length="541" mass="58998">MRTFFTADTVDPDTRRRFRRAGILLVLAAVLPLVASVLFSWTDARQHERRDAELAAHVVRNQVATILAQGQRVANELVPLTNAPCEDVAADLRRRRDAEPYFRSLLLVEPGRVYCSSVLGSANVPLSHFVEFPTGLPQAPWVRIVSGTPLRPQSPALLIGRPGVDGRSVVAVVDGQYLLDLLGAITPLTAYQIELRVGDGITLRSGVAPSASDDALLLFDEETGAAPAQIDVEIIGTQGRLNHAWAQRLVHLLPFAVLLAGVLVWLSYRSLRSGRSAREQLLRAIDAGEFHVEYQPVYGVASGRCEGVEALLRWDRAGGRTVSPELFIPQAEASRVIVPLTRHLLALVARDSREWFVEPGFHVAVNVASEHLSSEHLQGDMHAFIEQLAGQQLQVVLEVTEHSLIANAQQAHANLTALRARGVRVSIDDFGTGYCSLSYLQSLPFDLLKIDRAFVQTIDPAGHGDAPVLDTVIGLAHRLGAELIAEGVETPAQFDYLRERGVSFVQGFLYARPMRADAFARWYAAGEQHALFTEGAGATGA</sequence>
<organism evidence="12 13">
    <name type="scientific">Paraburkholderia caballeronis</name>
    <dbReference type="NCBI Taxonomy" id="416943"/>
    <lineage>
        <taxon>Bacteria</taxon>
        <taxon>Pseudomonadati</taxon>
        <taxon>Pseudomonadota</taxon>
        <taxon>Betaproteobacteria</taxon>
        <taxon>Burkholderiales</taxon>
        <taxon>Burkholderiaceae</taxon>
        <taxon>Paraburkholderia</taxon>
    </lineage>
</organism>
<evidence type="ECO:0000256" key="6">
    <source>
        <dbReference type="ARBA" id="ARBA00022801"/>
    </source>
</evidence>
<keyword evidence="6" id="KW-0378">Hydrolase</keyword>
<evidence type="ECO:0000259" key="11">
    <source>
        <dbReference type="PROSITE" id="PS50883"/>
    </source>
</evidence>
<keyword evidence="5 10" id="KW-0812">Transmembrane</keyword>
<dbReference type="AlphaFoldDB" id="A0A1H7FME6"/>
<dbReference type="InterPro" id="IPR001633">
    <property type="entry name" value="EAL_dom"/>
</dbReference>
<dbReference type="EC" id="3.1.4.52" evidence="2"/>
<evidence type="ECO:0000256" key="3">
    <source>
        <dbReference type="ARBA" id="ARBA00022475"/>
    </source>
</evidence>
<evidence type="ECO:0000256" key="1">
    <source>
        <dbReference type="ARBA" id="ARBA00004651"/>
    </source>
</evidence>
<keyword evidence="7 10" id="KW-1133">Transmembrane helix</keyword>
<feature type="domain" description="EAL" evidence="11">
    <location>
        <begin position="274"/>
        <end position="527"/>
    </location>
</feature>
<dbReference type="InterPro" id="IPR050706">
    <property type="entry name" value="Cyclic-di-GMP_PDE-like"/>
</dbReference>
<protein>
    <recommendedName>
        <fullName evidence="2">cyclic-guanylate-specific phosphodiesterase</fullName>
        <ecNumber evidence="2">3.1.4.52</ecNumber>
    </recommendedName>
</protein>
<evidence type="ECO:0000256" key="4">
    <source>
        <dbReference type="ARBA" id="ARBA00022636"/>
    </source>
</evidence>
<evidence type="ECO:0000256" key="7">
    <source>
        <dbReference type="ARBA" id="ARBA00022989"/>
    </source>
</evidence>
<dbReference type="GO" id="GO:0005886">
    <property type="term" value="C:plasma membrane"/>
    <property type="evidence" value="ECO:0007669"/>
    <property type="project" value="UniProtKB-SubCell"/>
</dbReference>
<keyword evidence="4" id="KW-0973">c-di-GMP</keyword>
<keyword evidence="3" id="KW-1003">Cell membrane</keyword>
<evidence type="ECO:0000256" key="8">
    <source>
        <dbReference type="ARBA" id="ARBA00023136"/>
    </source>
</evidence>
<dbReference type="STRING" id="416943.SAMN05445871_5848"/>
<feature type="transmembrane region" description="Helical" evidence="10">
    <location>
        <begin position="21"/>
        <end position="41"/>
    </location>
</feature>
<dbReference type="GO" id="GO:0071111">
    <property type="term" value="F:cyclic-guanylate-specific phosphodiesterase activity"/>
    <property type="evidence" value="ECO:0007669"/>
    <property type="project" value="UniProtKB-EC"/>
</dbReference>
<dbReference type="PANTHER" id="PTHR33121:SF81">
    <property type="entry name" value="CYCLIC DI-GMP PHOSPHODIESTERASE PDEB-RELATED"/>
    <property type="match status" value="1"/>
</dbReference>